<dbReference type="AlphaFoldDB" id="A0A225VC28"/>
<accession>A0A225VC28</accession>
<gene>
    <name evidence="1" type="ORF">PHMEG_00025471</name>
</gene>
<dbReference type="EMBL" id="NBNE01005874">
    <property type="protein sequence ID" value="OWZ02892.1"/>
    <property type="molecule type" value="Genomic_DNA"/>
</dbReference>
<name>A0A225VC28_9STRA</name>
<evidence type="ECO:0000313" key="2">
    <source>
        <dbReference type="Proteomes" id="UP000198211"/>
    </source>
</evidence>
<comment type="caution">
    <text evidence="1">The sequence shown here is derived from an EMBL/GenBank/DDBJ whole genome shotgun (WGS) entry which is preliminary data.</text>
</comment>
<evidence type="ECO:0000313" key="1">
    <source>
        <dbReference type="EMBL" id="OWZ02892.1"/>
    </source>
</evidence>
<organism evidence="1 2">
    <name type="scientific">Phytophthora megakarya</name>
    <dbReference type="NCBI Taxonomy" id="4795"/>
    <lineage>
        <taxon>Eukaryota</taxon>
        <taxon>Sar</taxon>
        <taxon>Stramenopiles</taxon>
        <taxon>Oomycota</taxon>
        <taxon>Peronosporomycetes</taxon>
        <taxon>Peronosporales</taxon>
        <taxon>Peronosporaceae</taxon>
        <taxon>Phytophthora</taxon>
    </lineage>
</organism>
<dbReference type="Proteomes" id="UP000198211">
    <property type="component" value="Unassembled WGS sequence"/>
</dbReference>
<reference evidence="2" key="1">
    <citation type="submission" date="2017-03" db="EMBL/GenBank/DDBJ databases">
        <title>Phytopthora megakarya and P. palmivora, two closely related causual agents of cacao black pod achieved similar genome size and gene model numbers by different mechanisms.</title>
        <authorList>
            <person name="Ali S."/>
            <person name="Shao J."/>
            <person name="Larry D.J."/>
            <person name="Kronmiller B."/>
            <person name="Shen D."/>
            <person name="Strem M.D."/>
            <person name="Melnick R.L."/>
            <person name="Guiltinan M.J."/>
            <person name="Tyler B.M."/>
            <person name="Meinhardt L.W."/>
            <person name="Bailey B.A."/>
        </authorList>
    </citation>
    <scope>NUCLEOTIDE SEQUENCE [LARGE SCALE GENOMIC DNA]</scope>
    <source>
        <strain evidence="2">zdho120</strain>
    </source>
</reference>
<protein>
    <submittedName>
        <fullName evidence="1">Uncharacterized protein</fullName>
    </submittedName>
</protein>
<keyword evidence="2" id="KW-1185">Reference proteome</keyword>
<sequence>MLPLSSLADFDVEILCNQPNAKEDDDQVKITRAKDTCRRRIYRWILRSERNELRQQVEHLKGELSRIRHIKEMEKAKFDAEQKPEFWFWKSSTAAQQYHQRRLVEREHEALKRAVDIQTTYIKSLEIVRQEVGGSLVDPINLPGDYFSEDIETTVFEEFIQEVDVDFSNDQDPLLDFSY</sequence>
<proteinExistence type="predicted"/>